<reference evidence="1" key="1">
    <citation type="submission" date="2021-01" db="EMBL/GenBank/DDBJ databases">
        <authorList>
            <person name="Corre E."/>
            <person name="Pelletier E."/>
            <person name="Niang G."/>
            <person name="Scheremetjew M."/>
            <person name="Finn R."/>
            <person name="Kale V."/>
            <person name="Holt S."/>
            <person name="Cochrane G."/>
            <person name="Meng A."/>
            <person name="Brown T."/>
            <person name="Cohen L."/>
        </authorList>
    </citation>
    <scope>NUCLEOTIDE SEQUENCE</scope>
    <source>
        <strain evidence="1">CCMP1510</strain>
    </source>
</reference>
<proteinExistence type="predicted"/>
<sequence>MAFSNNPRRARVTALIEQNSTPLVRSACCRALKALAALGLPMPFARDLLPSEWKTEVTSAINRVEFQALKQQASLQWLVILKPSYRWRRKFIIQKPHSDSGSLLIAGLLLDRVYIVHDTRGVIMRPPRIGICDLCAHHGHRHFGAGGRLGTYHQHALLLTTHAVFG</sequence>
<accession>A0A7S3K011</accession>
<protein>
    <submittedName>
        <fullName evidence="1">Uncharacterized protein</fullName>
    </submittedName>
</protein>
<organism evidence="1">
    <name type="scientific">Aureoumbra lagunensis</name>
    <dbReference type="NCBI Taxonomy" id="44058"/>
    <lineage>
        <taxon>Eukaryota</taxon>
        <taxon>Sar</taxon>
        <taxon>Stramenopiles</taxon>
        <taxon>Ochrophyta</taxon>
        <taxon>Pelagophyceae</taxon>
        <taxon>Pelagomonadales</taxon>
        <taxon>Aureoumbra</taxon>
    </lineage>
</organism>
<name>A0A7S3K011_9STRA</name>
<gene>
    <name evidence="1" type="ORF">ALAG00032_LOCUS9314</name>
</gene>
<evidence type="ECO:0000313" key="1">
    <source>
        <dbReference type="EMBL" id="CAE0368551.1"/>
    </source>
</evidence>
<dbReference type="EMBL" id="HBIJ01013840">
    <property type="protein sequence ID" value="CAE0368551.1"/>
    <property type="molecule type" value="Transcribed_RNA"/>
</dbReference>
<dbReference type="AlphaFoldDB" id="A0A7S3K011"/>